<gene>
    <name evidence="1" type="ORF">CU669_17165</name>
</gene>
<sequence length="180" mass="19715">MSLDEFLDARQGRLDDGISSVTRSQAVQQHRHVKDRLVLLAMDAAPHGDVVAQRKDVAFHEWGPIPVHSSVHVTLQRIVVCVCHRSKRSVAMKASRTREGVVCAQMGIDAIFGIFGSVGRRGKPARSPSAPPLDSPFKMSARLYAEQGIDAQVLLGHKSPDMTALYRDVRGAEWISVPAN</sequence>
<dbReference type="EMBL" id="PGTO01000018">
    <property type="protein sequence ID" value="RAU20672.1"/>
    <property type="molecule type" value="Genomic_DNA"/>
</dbReference>
<evidence type="ECO:0000313" key="2">
    <source>
        <dbReference type="Proteomes" id="UP000251075"/>
    </source>
</evidence>
<proteinExistence type="predicted"/>
<protein>
    <recommendedName>
        <fullName evidence="3">Tyr recombinase domain-containing protein</fullName>
    </recommendedName>
</protein>
<reference evidence="1 2" key="1">
    <citation type="submission" date="2017-11" db="EMBL/GenBank/DDBJ databases">
        <title>Draft genome sequence of magnetotactic bacterium Magnetospirillum kuznetsovii LBB-42.</title>
        <authorList>
            <person name="Grouzdev D.S."/>
            <person name="Rysina M.S."/>
            <person name="Baslerov R.V."/>
            <person name="Koziaeva V."/>
        </authorList>
    </citation>
    <scope>NUCLEOTIDE SEQUENCE [LARGE SCALE GENOMIC DNA]</scope>
    <source>
        <strain evidence="1 2">LBB-42</strain>
    </source>
</reference>
<accession>A0A364NUE0</accession>
<comment type="caution">
    <text evidence="1">The sequence shown here is derived from an EMBL/GenBank/DDBJ whole genome shotgun (WGS) entry which is preliminary data.</text>
</comment>
<keyword evidence="2" id="KW-1185">Reference proteome</keyword>
<organism evidence="1 2">
    <name type="scientific">Paramagnetospirillum kuznetsovii</name>
    <dbReference type="NCBI Taxonomy" id="2053833"/>
    <lineage>
        <taxon>Bacteria</taxon>
        <taxon>Pseudomonadati</taxon>
        <taxon>Pseudomonadota</taxon>
        <taxon>Alphaproteobacteria</taxon>
        <taxon>Rhodospirillales</taxon>
        <taxon>Magnetospirillaceae</taxon>
        <taxon>Paramagnetospirillum</taxon>
    </lineage>
</organism>
<dbReference type="Proteomes" id="UP000251075">
    <property type="component" value="Unassembled WGS sequence"/>
</dbReference>
<dbReference type="AlphaFoldDB" id="A0A364NUE0"/>
<evidence type="ECO:0008006" key="3">
    <source>
        <dbReference type="Google" id="ProtNLM"/>
    </source>
</evidence>
<evidence type="ECO:0000313" key="1">
    <source>
        <dbReference type="EMBL" id="RAU20672.1"/>
    </source>
</evidence>
<name>A0A364NUE0_9PROT</name>